<keyword evidence="4" id="KW-0274">FAD</keyword>
<dbReference type="PhylomeDB" id="A0A0G4ERA2"/>
<comment type="cofactor">
    <cofactor evidence="1">
        <name>FAD</name>
        <dbReference type="ChEBI" id="CHEBI:57692"/>
    </cofactor>
</comment>
<dbReference type="Gene3D" id="3.30.70.2190">
    <property type="match status" value="1"/>
</dbReference>
<dbReference type="EMBL" id="CDMY01000289">
    <property type="protein sequence ID" value="CEL99801.1"/>
    <property type="molecule type" value="Genomic_DNA"/>
</dbReference>
<dbReference type="GO" id="GO:0016491">
    <property type="term" value="F:oxidoreductase activity"/>
    <property type="evidence" value="ECO:0007669"/>
    <property type="project" value="UniProtKB-KW"/>
</dbReference>
<dbReference type="InterPro" id="IPR016164">
    <property type="entry name" value="FAD-linked_Oxase-like_C"/>
</dbReference>
<reference evidence="7 8" key="1">
    <citation type="submission" date="2014-11" db="EMBL/GenBank/DDBJ databases">
        <authorList>
            <person name="Zhu J."/>
            <person name="Qi W."/>
            <person name="Song R."/>
        </authorList>
    </citation>
    <scope>NUCLEOTIDE SEQUENCE [LARGE SCALE GENOMIC DNA]</scope>
</reference>
<sequence>MLPRQAAARVPLLRALERSFFPPDSSHLPFHRTLCFSSRPRRAAAAPKEHSSNRYYVPQFQRDARFKQLDGEDVDFFRGVVGEGGVLTDEKEVAPYNLDWMGIYKGECPLVLKPRTVGETQRVLKYCNDQRIAVVPQGGNTGLVGGSVPTFDEVVLSLANLNKIISFDESTGVLHCQAGCVLESLYQHVEERGFTMPIDLGAKGSCHIGGNVSTNAGGLRYLRYGPLSGSVLGLEVVKADGTRVDMTSLLRKDNTGYKAHQLFIGAEGTLGVVTAVTMICPFKSSSVQLCLFQCDSFDKVVQAATECRRRMSDIISAVEFFDRSALEMVTTHIPGSRDPFQSASPFYLLVETSGQDEACDYARVEKLVGKLIEDETVTDGVYAENATQIQEFWKLRESIGPAMGHAGKVYKYDITLPLTGMYHIVELLKERLKGIPGHTCVGYGHLGDSNLHINVLAEDLSACQQLEAALEPFIWDYIKSVKGSVSAEHGLGVMKADKITAANEMAHVELMRELKRLLDPNGILNPYKVMR</sequence>
<dbReference type="VEuPathDB" id="CryptoDB:Vbra_12668"/>
<evidence type="ECO:0000256" key="5">
    <source>
        <dbReference type="ARBA" id="ARBA00023002"/>
    </source>
</evidence>
<dbReference type="Pfam" id="PF01565">
    <property type="entry name" value="FAD_binding_4"/>
    <property type="match status" value="1"/>
</dbReference>
<evidence type="ECO:0000313" key="7">
    <source>
        <dbReference type="EMBL" id="CEL99801.1"/>
    </source>
</evidence>
<keyword evidence="8" id="KW-1185">Reference proteome</keyword>
<dbReference type="FunFam" id="3.30.465.10:FF:000001">
    <property type="entry name" value="D-2-hydroxyglutarate dehydrogenase, mitochondrial"/>
    <property type="match status" value="1"/>
</dbReference>
<keyword evidence="3" id="KW-0285">Flavoprotein</keyword>
<organism evidence="7 8">
    <name type="scientific">Vitrella brassicaformis (strain CCMP3155)</name>
    <dbReference type="NCBI Taxonomy" id="1169540"/>
    <lineage>
        <taxon>Eukaryota</taxon>
        <taxon>Sar</taxon>
        <taxon>Alveolata</taxon>
        <taxon>Colpodellida</taxon>
        <taxon>Vitrellaceae</taxon>
        <taxon>Vitrella</taxon>
    </lineage>
</organism>
<dbReference type="PANTHER" id="PTHR43716">
    <property type="entry name" value="D-2-HYDROXYGLUTARATE DEHYDROGENASE, MITOCHONDRIAL"/>
    <property type="match status" value="1"/>
</dbReference>
<dbReference type="PROSITE" id="PS51387">
    <property type="entry name" value="FAD_PCMH"/>
    <property type="match status" value="1"/>
</dbReference>
<gene>
    <name evidence="7" type="ORF">Vbra_12668</name>
</gene>
<dbReference type="InterPro" id="IPR016166">
    <property type="entry name" value="FAD-bd_PCMH"/>
</dbReference>
<evidence type="ECO:0000256" key="4">
    <source>
        <dbReference type="ARBA" id="ARBA00022827"/>
    </source>
</evidence>
<dbReference type="InterPro" id="IPR016167">
    <property type="entry name" value="FAD-bd_PCMH_sub1"/>
</dbReference>
<proteinExistence type="inferred from homology"/>
<dbReference type="PANTHER" id="PTHR43716:SF1">
    <property type="entry name" value="D-2-HYDROXYGLUTARATE DEHYDROGENASE, MITOCHONDRIAL"/>
    <property type="match status" value="1"/>
</dbReference>
<dbReference type="InParanoid" id="A0A0G4ERA2"/>
<dbReference type="InterPro" id="IPR016169">
    <property type="entry name" value="FAD-bd_PCMH_sub2"/>
</dbReference>
<dbReference type="Gene3D" id="3.30.465.10">
    <property type="match status" value="1"/>
</dbReference>
<dbReference type="FunFam" id="1.10.45.10:FF:000001">
    <property type="entry name" value="D-lactate dehydrogenase mitochondrial"/>
    <property type="match status" value="1"/>
</dbReference>
<dbReference type="STRING" id="1169540.A0A0G4ERA2"/>
<dbReference type="InterPro" id="IPR016171">
    <property type="entry name" value="Vanillyl_alc_oxidase_C-sub2"/>
</dbReference>
<dbReference type="Gene3D" id="3.30.70.2740">
    <property type="match status" value="1"/>
</dbReference>
<dbReference type="InterPro" id="IPR051264">
    <property type="entry name" value="FAD-oxidored/transferase_4"/>
</dbReference>
<dbReference type="AlphaFoldDB" id="A0A0G4ERA2"/>
<dbReference type="Proteomes" id="UP000041254">
    <property type="component" value="Unassembled WGS sequence"/>
</dbReference>
<evidence type="ECO:0000256" key="2">
    <source>
        <dbReference type="ARBA" id="ARBA00008000"/>
    </source>
</evidence>
<dbReference type="OrthoDB" id="5332616at2759"/>
<dbReference type="InterPro" id="IPR004113">
    <property type="entry name" value="FAD-bd_oxidored_4_C"/>
</dbReference>
<protein>
    <recommendedName>
        <fullName evidence="6">FAD-binding PCMH-type domain-containing protein</fullName>
    </recommendedName>
</protein>
<feature type="domain" description="FAD-binding PCMH-type" evidence="6">
    <location>
        <begin position="104"/>
        <end position="283"/>
    </location>
</feature>
<dbReference type="Pfam" id="PF02913">
    <property type="entry name" value="FAD-oxidase_C"/>
    <property type="match status" value="1"/>
</dbReference>
<comment type="similarity">
    <text evidence="2">Belongs to the FAD-binding oxidoreductase/transferase type 4 family.</text>
</comment>
<evidence type="ECO:0000256" key="3">
    <source>
        <dbReference type="ARBA" id="ARBA00022630"/>
    </source>
</evidence>
<dbReference type="Gene3D" id="3.30.43.10">
    <property type="entry name" value="Uridine Diphospho-n-acetylenolpyruvylglucosamine Reductase, domain 2"/>
    <property type="match status" value="1"/>
</dbReference>
<evidence type="ECO:0000313" key="8">
    <source>
        <dbReference type="Proteomes" id="UP000041254"/>
    </source>
</evidence>
<dbReference type="Gene3D" id="1.10.45.10">
    <property type="entry name" value="Vanillyl-alcohol Oxidase, Chain A, domain 4"/>
    <property type="match status" value="1"/>
</dbReference>
<dbReference type="FunFam" id="3.30.43.10:FF:000002">
    <property type="entry name" value="D-2-hydroxyglutarate dehydrogenase, mitochondrial"/>
    <property type="match status" value="1"/>
</dbReference>
<dbReference type="GO" id="GO:0071949">
    <property type="term" value="F:FAD binding"/>
    <property type="evidence" value="ECO:0007669"/>
    <property type="project" value="InterPro"/>
</dbReference>
<dbReference type="SUPFAM" id="SSF56176">
    <property type="entry name" value="FAD-binding/transporter-associated domain-like"/>
    <property type="match status" value="1"/>
</dbReference>
<keyword evidence="5" id="KW-0560">Oxidoreductase</keyword>
<dbReference type="OMA" id="YNEDWMR"/>
<dbReference type="FunFam" id="3.30.70.2190:FF:000001">
    <property type="entry name" value="D-2-hydroxyglutarate dehydrogenase mitochondrial"/>
    <property type="match status" value="1"/>
</dbReference>
<dbReference type="InterPro" id="IPR006094">
    <property type="entry name" value="Oxid_FAD_bind_N"/>
</dbReference>
<accession>A0A0G4ERA2</accession>
<name>A0A0G4ERA2_VITBC</name>
<evidence type="ECO:0000256" key="1">
    <source>
        <dbReference type="ARBA" id="ARBA00001974"/>
    </source>
</evidence>
<evidence type="ECO:0000259" key="6">
    <source>
        <dbReference type="PROSITE" id="PS51387"/>
    </source>
</evidence>
<dbReference type="InterPro" id="IPR036318">
    <property type="entry name" value="FAD-bd_PCMH-like_sf"/>
</dbReference>
<dbReference type="GO" id="GO:0005739">
    <property type="term" value="C:mitochondrion"/>
    <property type="evidence" value="ECO:0007669"/>
    <property type="project" value="TreeGrafter"/>
</dbReference>
<dbReference type="SUPFAM" id="SSF55103">
    <property type="entry name" value="FAD-linked oxidases, C-terminal domain"/>
    <property type="match status" value="1"/>
</dbReference>